<dbReference type="Proteomes" id="UP001528411">
    <property type="component" value="Unassembled WGS sequence"/>
</dbReference>
<dbReference type="InterPro" id="IPR010921">
    <property type="entry name" value="Trp_repressor/repl_initiator"/>
</dbReference>
<dbReference type="EMBL" id="JAQOMS010000002">
    <property type="protein sequence ID" value="MDC2889625.1"/>
    <property type="molecule type" value="Genomic_DNA"/>
</dbReference>
<dbReference type="RefSeq" id="WP_272181017.1">
    <property type="nucleotide sequence ID" value="NZ_JAQOMS010000002.1"/>
</dbReference>
<name>A0ABT5FG52_9GAMM</name>
<sequence>MRDNSHSLEFKLKAIAMVVYNDYSISAAADKHLVSNFKMYSWVKKYAPMLKEMNKKSHLRLKAEDSLKDVQLIKASGDDSDSKATANHPKPLRQRL</sequence>
<feature type="region of interest" description="Disordered" evidence="1">
    <location>
        <begin position="74"/>
        <end position="96"/>
    </location>
</feature>
<dbReference type="SUPFAM" id="SSF48295">
    <property type="entry name" value="TrpR-like"/>
    <property type="match status" value="1"/>
</dbReference>
<proteinExistence type="predicted"/>
<evidence type="ECO:0000313" key="2">
    <source>
        <dbReference type="EMBL" id="MDC2889625.1"/>
    </source>
</evidence>
<keyword evidence="3" id="KW-1185">Reference proteome</keyword>
<evidence type="ECO:0000313" key="3">
    <source>
        <dbReference type="Proteomes" id="UP001528411"/>
    </source>
</evidence>
<reference evidence="2 3" key="1">
    <citation type="submission" date="2023-01" db="EMBL/GenBank/DDBJ databases">
        <title>Psychrosphaera sp. nov., isolated from marine algae.</title>
        <authorList>
            <person name="Bayburt H."/>
            <person name="Choi B.J."/>
            <person name="Kim J.M."/>
            <person name="Choi D.G."/>
            <person name="Jeon C.O."/>
        </authorList>
    </citation>
    <scope>NUCLEOTIDE SEQUENCE [LARGE SCALE GENOMIC DNA]</scope>
    <source>
        <strain evidence="2 3">G1-22</strain>
    </source>
</reference>
<gene>
    <name evidence="2" type="ORF">PN838_13635</name>
</gene>
<comment type="caution">
    <text evidence="2">The sequence shown here is derived from an EMBL/GenBank/DDBJ whole genome shotgun (WGS) entry which is preliminary data.</text>
</comment>
<dbReference type="InterPro" id="IPR002514">
    <property type="entry name" value="Transposase_8"/>
</dbReference>
<accession>A0ABT5FG52</accession>
<protein>
    <submittedName>
        <fullName evidence="2">Transposase</fullName>
    </submittedName>
</protein>
<dbReference type="Pfam" id="PF01527">
    <property type="entry name" value="HTH_Tnp_1"/>
    <property type="match status" value="1"/>
</dbReference>
<organism evidence="2 3">
    <name type="scientific">Psychrosphaera algicola</name>
    <dbReference type="NCBI Taxonomy" id="3023714"/>
    <lineage>
        <taxon>Bacteria</taxon>
        <taxon>Pseudomonadati</taxon>
        <taxon>Pseudomonadota</taxon>
        <taxon>Gammaproteobacteria</taxon>
        <taxon>Alteromonadales</taxon>
        <taxon>Pseudoalteromonadaceae</taxon>
        <taxon>Psychrosphaera</taxon>
    </lineage>
</organism>
<evidence type="ECO:0000256" key="1">
    <source>
        <dbReference type="SAM" id="MobiDB-lite"/>
    </source>
</evidence>